<keyword evidence="3" id="KW-1185">Reference proteome</keyword>
<evidence type="ECO:0000313" key="2">
    <source>
        <dbReference type="EMBL" id="KAK8006693.1"/>
    </source>
</evidence>
<proteinExistence type="predicted"/>
<keyword evidence="1" id="KW-0732">Signal</keyword>
<gene>
    <name evidence="2" type="ORF">PG991_012990</name>
</gene>
<dbReference type="EMBL" id="JAQQWI010000017">
    <property type="protein sequence ID" value="KAK8006693.1"/>
    <property type="molecule type" value="Genomic_DNA"/>
</dbReference>
<accession>A0ABR1RBB1</accession>
<dbReference type="Proteomes" id="UP001396898">
    <property type="component" value="Unassembled WGS sequence"/>
</dbReference>
<sequence>MKPLVFLAALLACSSSLAEACTRTWMYYRTQTDLATRMNTTTAWYEAWDEGQLVCSGRNVTEKEPYFSNRFADGWCYDSESAIWLYAGGSTSTATYSYGGKAFSRASVQKPHELLF</sequence>
<feature type="chain" id="PRO_5046812178" evidence="1">
    <location>
        <begin position="21"/>
        <end position="116"/>
    </location>
</feature>
<organism evidence="2 3">
    <name type="scientific">Apiospora marii</name>
    <dbReference type="NCBI Taxonomy" id="335849"/>
    <lineage>
        <taxon>Eukaryota</taxon>
        <taxon>Fungi</taxon>
        <taxon>Dikarya</taxon>
        <taxon>Ascomycota</taxon>
        <taxon>Pezizomycotina</taxon>
        <taxon>Sordariomycetes</taxon>
        <taxon>Xylariomycetidae</taxon>
        <taxon>Amphisphaeriales</taxon>
        <taxon>Apiosporaceae</taxon>
        <taxon>Apiospora</taxon>
    </lineage>
</organism>
<evidence type="ECO:0000256" key="1">
    <source>
        <dbReference type="SAM" id="SignalP"/>
    </source>
</evidence>
<reference evidence="2 3" key="1">
    <citation type="submission" date="2023-01" db="EMBL/GenBank/DDBJ databases">
        <title>Analysis of 21 Apiospora genomes using comparative genomics revels a genus with tremendous synthesis potential of carbohydrate active enzymes and secondary metabolites.</title>
        <authorList>
            <person name="Sorensen T."/>
        </authorList>
    </citation>
    <scope>NUCLEOTIDE SEQUENCE [LARGE SCALE GENOMIC DNA]</scope>
    <source>
        <strain evidence="2 3">CBS 20057</strain>
    </source>
</reference>
<protein>
    <submittedName>
        <fullName evidence="2">Uncharacterized protein</fullName>
    </submittedName>
</protein>
<feature type="signal peptide" evidence="1">
    <location>
        <begin position="1"/>
        <end position="20"/>
    </location>
</feature>
<evidence type="ECO:0000313" key="3">
    <source>
        <dbReference type="Proteomes" id="UP001396898"/>
    </source>
</evidence>
<comment type="caution">
    <text evidence="2">The sequence shown here is derived from an EMBL/GenBank/DDBJ whole genome shotgun (WGS) entry which is preliminary data.</text>
</comment>
<name>A0ABR1RBB1_9PEZI</name>